<keyword evidence="1" id="KW-0732">Signal</keyword>
<comment type="caution">
    <text evidence="2">The sequence shown here is derived from an EMBL/GenBank/DDBJ whole genome shotgun (WGS) entry which is preliminary data.</text>
</comment>
<sequence>MSFQVWEYLCLLLVMMAVTPSSSSELRQQGMELECRKQLPVIPTGWSADTNLAQGKTQPVTGEGVLQYLGLKFFLGLSLQLLDWTRGQCFTTSAGLGWTLPDAFCPPEQL</sequence>
<evidence type="ECO:0000256" key="1">
    <source>
        <dbReference type="SAM" id="SignalP"/>
    </source>
</evidence>
<name>A0A3L8SNP9_CHLGU</name>
<feature type="signal peptide" evidence="1">
    <location>
        <begin position="1"/>
        <end position="23"/>
    </location>
</feature>
<gene>
    <name evidence="2" type="ORF">DV515_00005715</name>
</gene>
<dbReference type="AlphaFoldDB" id="A0A3L8SNP9"/>
<dbReference type="Proteomes" id="UP000276834">
    <property type="component" value="Unassembled WGS sequence"/>
</dbReference>
<feature type="chain" id="PRO_5017985000" evidence="1">
    <location>
        <begin position="24"/>
        <end position="110"/>
    </location>
</feature>
<evidence type="ECO:0000313" key="3">
    <source>
        <dbReference type="Proteomes" id="UP000276834"/>
    </source>
</evidence>
<proteinExistence type="predicted"/>
<keyword evidence="3" id="KW-1185">Reference proteome</keyword>
<protein>
    <submittedName>
        <fullName evidence="2">Uncharacterized protein</fullName>
    </submittedName>
</protein>
<accession>A0A3L8SNP9</accession>
<evidence type="ECO:0000313" key="2">
    <source>
        <dbReference type="EMBL" id="RLW04930.1"/>
    </source>
</evidence>
<dbReference type="EMBL" id="QUSF01000012">
    <property type="protein sequence ID" value="RLW04930.1"/>
    <property type="molecule type" value="Genomic_DNA"/>
</dbReference>
<organism evidence="2 3">
    <name type="scientific">Chloebia gouldiae</name>
    <name type="common">Gouldian finch</name>
    <name type="synonym">Erythrura gouldiae</name>
    <dbReference type="NCBI Taxonomy" id="44316"/>
    <lineage>
        <taxon>Eukaryota</taxon>
        <taxon>Metazoa</taxon>
        <taxon>Chordata</taxon>
        <taxon>Craniata</taxon>
        <taxon>Vertebrata</taxon>
        <taxon>Euteleostomi</taxon>
        <taxon>Archelosauria</taxon>
        <taxon>Archosauria</taxon>
        <taxon>Dinosauria</taxon>
        <taxon>Saurischia</taxon>
        <taxon>Theropoda</taxon>
        <taxon>Coelurosauria</taxon>
        <taxon>Aves</taxon>
        <taxon>Neognathae</taxon>
        <taxon>Neoaves</taxon>
        <taxon>Telluraves</taxon>
        <taxon>Australaves</taxon>
        <taxon>Passeriformes</taxon>
        <taxon>Passeroidea</taxon>
        <taxon>Passeridae</taxon>
        <taxon>Chloebia</taxon>
    </lineage>
</organism>
<reference evidence="2 3" key="1">
    <citation type="journal article" date="2018" name="Proc. R. Soc. B">
        <title>A non-coding region near Follistatin controls head colour polymorphism in the Gouldian finch.</title>
        <authorList>
            <person name="Toomey M.B."/>
            <person name="Marques C.I."/>
            <person name="Andrade P."/>
            <person name="Araujo P.M."/>
            <person name="Sabatino S."/>
            <person name="Gazda M.A."/>
            <person name="Afonso S."/>
            <person name="Lopes R.J."/>
            <person name="Corbo J.C."/>
            <person name="Carneiro M."/>
        </authorList>
    </citation>
    <scope>NUCLEOTIDE SEQUENCE [LARGE SCALE GENOMIC DNA]</scope>
    <source>
        <strain evidence="2">Red01</strain>
        <tissue evidence="2">Muscle</tissue>
    </source>
</reference>